<dbReference type="RefSeq" id="WP_088483277.1">
    <property type="nucleotide sequence ID" value="NZ_NISI01000003.1"/>
</dbReference>
<comment type="caution">
    <text evidence="3">The sequence shown here is derived from an EMBL/GenBank/DDBJ whole genome shotgun (WGS) entry which is preliminary data.</text>
</comment>
<dbReference type="EMBL" id="NISI01000003">
    <property type="protein sequence ID" value="OWR04256.1"/>
    <property type="molecule type" value="Genomic_DNA"/>
</dbReference>
<dbReference type="Pfam" id="PF07589">
    <property type="entry name" value="PEP-CTERM"/>
    <property type="match status" value="1"/>
</dbReference>
<dbReference type="Proteomes" id="UP000197446">
    <property type="component" value="Unassembled WGS sequence"/>
</dbReference>
<keyword evidence="4" id="KW-1185">Reference proteome</keyword>
<feature type="chain" id="PRO_5012580892" description="Ice-binding protein C-terminal domain-containing protein" evidence="1">
    <location>
        <begin position="21"/>
        <end position="277"/>
    </location>
</feature>
<reference evidence="3 4" key="1">
    <citation type="journal article" date="2007" name="Int. J. Syst. Evol. Microbiol.">
        <title>Description of Pelomonas aquatica sp. nov. and Pelomonas puraquae sp. nov., isolated from industrial and haemodialysis water.</title>
        <authorList>
            <person name="Gomila M."/>
            <person name="Bowien B."/>
            <person name="Falsen E."/>
            <person name="Moore E.R."/>
            <person name="Lalucat J."/>
        </authorList>
    </citation>
    <scope>NUCLEOTIDE SEQUENCE [LARGE SCALE GENOMIC DNA]</scope>
    <source>
        <strain evidence="3 4">CCUG 52769</strain>
    </source>
</reference>
<gene>
    <name evidence="3" type="ORF">CDO81_11150</name>
</gene>
<evidence type="ECO:0000313" key="4">
    <source>
        <dbReference type="Proteomes" id="UP000197446"/>
    </source>
</evidence>
<dbReference type="NCBIfam" id="TIGR02595">
    <property type="entry name" value="PEP_CTERM"/>
    <property type="match status" value="1"/>
</dbReference>
<protein>
    <recommendedName>
        <fullName evidence="2">Ice-binding protein C-terminal domain-containing protein</fullName>
    </recommendedName>
</protein>
<evidence type="ECO:0000256" key="1">
    <source>
        <dbReference type="SAM" id="SignalP"/>
    </source>
</evidence>
<sequence length="277" mass="27891">MRKTLTLLALATATLGHAQAAGTALANGDFAFTGLNVNTTVGGWSFVTFVDLASGTTIYFTDTNVLQTPTSAGVFSTTSEAFWSWTASSAVAAGTSVALLGTGTSGQYAAKSGAAGGTANGTVTNLNGQVSNISSSGDILYAFQAASYATNYQPGQITFLGAISNRGSYTSSDNPTAATGLSGIQLREFKVDATTATRYTQFSAQVSTADAPFTTLAGLQTALGSNANWTTVAGSNSLPIVSDVLAVSAVPEPQSLALLLAGLGVVAGVARRRGLRG</sequence>
<evidence type="ECO:0000259" key="2">
    <source>
        <dbReference type="Pfam" id="PF07589"/>
    </source>
</evidence>
<keyword evidence="1" id="KW-0732">Signal</keyword>
<proteinExistence type="predicted"/>
<feature type="signal peptide" evidence="1">
    <location>
        <begin position="1"/>
        <end position="20"/>
    </location>
</feature>
<feature type="domain" description="Ice-binding protein C-terminal" evidence="2">
    <location>
        <begin position="249"/>
        <end position="273"/>
    </location>
</feature>
<name>A0A254N8B6_9BURK</name>
<evidence type="ECO:0000313" key="3">
    <source>
        <dbReference type="EMBL" id="OWR04256.1"/>
    </source>
</evidence>
<accession>A0A254N8B6</accession>
<dbReference type="InterPro" id="IPR013424">
    <property type="entry name" value="Ice-binding_C"/>
</dbReference>
<dbReference type="OrthoDB" id="8563232at2"/>
<organism evidence="3 4">
    <name type="scientific">Roseateles puraquae</name>
    <dbReference type="NCBI Taxonomy" id="431059"/>
    <lineage>
        <taxon>Bacteria</taxon>
        <taxon>Pseudomonadati</taxon>
        <taxon>Pseudomonadota</taxon>
        <taxon>Betaproteobacteria</taxon>
        <taxon>Burkholderiales</taxon>
        <taxon>Sphaerotilaceae</taxon>
        <taxon>Roseateles</taxon>
    </lineage>
</organism>
<dbReference type="AlphaFoldDB" id="A0A254N8B6"/>